<dbReference type="OrthoDB" id="7351510at2"/>
<dbReference type="Proteomes" id="UP000292881">
    <property type="component" value="Unassembled WGS sequence"/>
</dbReference>
<proteinExistence type="predicted"/>
<organism evidence="1 2">
    <name type="scientific">Agromyces binzhouensis</name>
    <dbReference type="NCBI Taxonomy" id="1817495"/>
    <lineage>
        <taxon>Bacteria</taxon>
        <taxon>Bacillati</taxon>
        <taxon>Actinomycetota</taxon>
        <taxon>Actinomycetes</taxon>
        <taxon>Micrococcales</taxon>
        <taxon>Microbacteriaceae</taxon>
        <taxon>Agromyces</taxon>
    </lineage>
</organism>
<comment type="caution">
    <text evidence="1">The sequence shown here is derived from an EMBL/GenBank/DDBJ whole genome shotgun (WGS) entry which is preliminary data.</text>
</comment>
<dbReference type="EMBL" id="SDPL01000452">
    <property type="protein sequence ID" value="RXZ43411.1"/>
    <property type="molecule type" value="Genomic_DNA"/>
</dbReference>
<accession>A0A4Q2J7N2</accession>
<protein>
    <submittedName>
        <fullName evidence="1">Uncharacterized protein</fullName>
    </submittedName>
</protein>
<dbReference type="InterPro" id="IPR027417">
    <property type="entry name" value="P-loop_NTPase"/>
</dbReference>
<dbReference type="Gene3D" id="3.40.50.300">
    <property type="entry name" value="P-loop containing nucleotide triphosphate hydrolases"/>
    <property type="match status" value="1"/>
</dbReference>
<keyword evidence="2" id="KW-1185">Reference proteome</keyword>
<evidence type="ECO:0000313" key="1">
    <source>
        <dbReference type="EMBL" id="RXZ43411.1"/>
    </source>
</evidence>
<sequence length="183" mass="19851">MRIVVSGTHASGKSTLISDFSVRHPEFAVLPDPFELVDEAWDAPNAGLFATQLRLSASRLHPDESAEQFIAERGPIDFLAYLHALDELAGTSVPRDLLKRSESVTREALQHVDLLVVLPLTTMDGTAAGADEHLALRDAMDDALLDLIDDPDVVGERPEVIEITGNRNQRLAAVEALAVGPNR</sequence>
<dbReference type="SUPFAM" id="SSF52540">
    <property type="entry name" value="P-loop containing nucleoside triphosphate hydrolases"/>
    <property type="match status" value="1"/>
</dbReference>
<dbReference type="AlphaFoldDB" id="A0A4Q2J7N2"/>
<gene>
    <name evidence="1" type="ORF">ESO86_15575</name>
</gene>
<dbReference type="RefSeq" id="WP_129235780.1">
    <property type="nucleotide sequence ID" value="NZ_SDPL01000452.1"/>
</dbReference>
<reference evidence="1 2" key="1">
    <citation type="submission" date="2019-01" db="EMBL/GenBank/DDBJ databases">
        <authorList>
            <person name="Li J."/>
        </authorList>
    </citation>
    <scope>NUCLEOTIDE SEQUENCE [LARGE SCALE GENOMIC DNA]</scope>
    <source>
        <strain evidence="1 2">CGMCC 4.7180</strain>
    </source>
</reference>
<name>A0A4Q2J7N2_9MICO</name>
<evidence type="ECO:0000313" key="2">
    <source>
        <dbReference type="Proteomes" id="UP000292881"/>
    </source>
</evidence>